<proteinExistence type="predicted"/>
<dbReference type="InterPro" id="IPR009057">
    <property type="entry name" value="Homeodomain-like_sf"/>
</dbReference>
<evidence type="ECO:0000256" key="3">
    <source>
        <dbReference type="PROSITE-ProRule" id="PRU00335"/>
    </source>
</evidence>
<dbReference type="InterPro" id="IPR001647">
    <property type="entry name" value="HTH_TetR"/>
</dbReference>
<evidence type="ECO:0000256" key="2">
    <source>
        <dbReference type="ARBA" id="ARBA00023125"/>
    </source>
</evidence>
<dbReference type="Proteomes" id="UP000737402">
    <property type="component" value="Unassembled WGS sequence"/>
</dbReference>
<dbReference type="Pfam" id="PF00440">
    <property type="entry name" value="TetR_N"/>
    <property type="match status" value="1"/>
</dbReference>
<accession>A0ABS2P2E0</accession>
<evidence type="ECO:0000259" key="4">
    <source>
        <dbReference type="PROSITE" id="PS50977"/>
    </source>
</evidence>
<dbReference type="PROSITE" id="PS50977">
    <property type="entry name" value="HTH_TETR_2"/>
    <property type="match status" value="1"/>
</dbReference>
<dbReference type="RefSeq" id="WP_204417551.1">
    <property type="nucleotide sequence ID" value="NZ_JAFBED010000006.1"/>
</dbReference>
<comment type="caution">
    <text evidence="5">The sequence shown here is derived from an EMBL/GenBank/DDBJ whole genome shotgun (WGS) entry which is preliminary data.</text>
</comment>
<feature type="domain" description="HTH tetR-type" evidence="4">
    <location>
        <begin position="11"/>
        <end position="71"/>
    </location>
</feature>
<evidence type="ECO:0000313" key="5">
    <source>
        <dbReference type="EMBL" id="MBM7621034.1"/>
    </source>
</evidence>
<evidence type="ECO:0000313" key="6">
    <source>
        <dbReference type="Proteomes" id="UP000737402"/>
    </source>
</evidence>
<dbReference type="Gene3D" id="1.10.357.10">
    <property type="entry name" value="Tetracycline Repressor, domain 2"/>
    <property type="match status" value="1"/>
</dbReference>
<keyword evidence="1" id="KW-0678">Repressor</keyword>
<evidence type="ECO:0000256" key="1">
    <source>
        <dbReference type="ARBA" id="ARBA00022491"/>
    </source>
</evidence>
<dbReference type="EMBL" id="JAFBED010000006">
    <property type="protein sequence ID" value="MBM7621034.1"/>
    <property type="molecule type" value="Genomic_DNA"/>
</dbReference>
<organism evidence="5 6">
    <name type="scientific">Sutcliffiella tianshenii</name>
    <dbReference type="NCBI Taxonomy" id="1463404"/>
    <lineage>
        <taxon>Bacteria</taxon>
        <taxon>Bacillati</taxon>
        <taxon>Bacillota</taxon>
        <taxon>Bacilli</taxon>
        <taxon>Bacillales</taxon>
        <taxon>Bacillaceae</taxon>
        <taxon>Sutcliffiella</taxon>
    </lineage>
</organism>
<dbReference type="InterPro" id="IPR050624">
    <property type="entry name" value="HTH-type_Tx_Regulator"/>
</dbReference>
<keyword evidence="6" id="KW-1185">Reference proteome</keyword>
<name>A0ABS2P2E0_9BACI</name>
<sequence>MSKGFTNEEKEIIHEKLLSKGKELFERFGLQKTSISQLTKAVGIAQGTFYLFHSSKEELYFTILEQEEENLKATILEHIKSPMTAGAFKQLLLYSIKTIEENPFIQQLFQQNEMERLVRKLPPDRMEKHINKDAEDLTPLVELWQSEGTMRSMRPEVVSGAFRSFIFMALHQKEIGEDVYWETMELMAESLAERLFK</sequence>
<dbReference type="SUPFAM" id="SSF46689">
    <property type="entry name" value="Homeodomain-like"/>
    <property type="match status" value="1"/>
</dbReference>
<feature type="DNA-binding region" description="H-T-H motif" evidence="3">
    <location>
        <begin position="34"/>
        <end position="53"/>
    </location>
</feature>
<reference evidence="5 6" key="1">
    <citation type="submission" date="2021-01" db="EMBL/GenBank/DDBJ databases">
        <title>Genomic Encyclopedia of Type Strains, Phase IV (KMG-IV): sequencing the most valuable type-strain genomes for metagenomic binning, comparative biology and taxonomic classification.</title>
        <authorList>
            <person name="Goeker M."/>
        </authorList>
    </citation>
    <scope>NUCLEOTIDE SEQUENCE [LARGE SCALE GENOMIC DNA]</scope>
    <source>
        <strain evidence="5 6">DSM 25879</strain>
    </source>
</reference>
<dbReference type="PANTHER" id="PTHR43479">
    <property type="entry name" value="ACREF/ENVCD OPERON REPRESSOR-RELATED"/>
    <property type="match status" value="1"/>
</dbReference>
<protein>
    <submittedName>
        <fullName evidence="5">AcrR family transcriptional regulator</fullName>
    </submittedName>
</protein>
<gene>
    <name evidence="5" type="ORF">JOC95_002907</name>
</gene>
<keyword evidence="2 3" id="KW-0238">DNA-binding</keyword>
<dbReference type="PANTHER" id="PTHR43479:SF11">
    <property type="entry name" value="ACREF_ENVCD OPERON REPRESSOR-RELATED"/>
    <property type="match status" value="1"/>
</dbReference>